<evidence type="ECO:0000256" key="3">
    <source>
        <dbReference type="ARBA" id="ARBA00023180"/>
    </source>
</evidence>
<feature type="domain" description="LNR" evidence="6">
    <location>
        <begin position="535"/>
        <end position="575"/>
    </location>
</feature>
<evidence type="ECO:0000256" key="1">
    <source>
        <dbReference type="ARBA" id="ARBA00022737"/>
    </source>
</evidence>
<feature type="domain" description="LNR" evidence="6">
    <location>
        <begin position="495"/>
        <end position="533"/>
    </location>
</feature>
<feature type="transmembrane region" description="Helical" evidence="5">
    <location>
        <begin position="217"/>
        <end position="240"/>
    </location>
</feature>
<feature type="transmembrane region" description="Helical" evidence="5">
    <location>
        <begin position="92"/>
        <end position="113"/>
    </location>
</feature>
<dbReference type="SMART" id="SM00004">
    <property type="entry name" value="NL"/>
    <property type="match status" value="7"/>
</dbReference>
<sequence length="1053" mass="116347">MKDDSEVELLRKQLTDQGVHLSAQMKRMTALDERLRSLEAGKSPASKTNPQEITGTLPHSSSFNENSTSIMLVEIEHDSFLLMILNPICSSAYIFGLFVFLLQATLVALLVYTQLADSQSENSTPFHIPVRVDAAVRVGQYIALFLILWFQRDLQTGVQLFSLLWKKENQEIIQKEVMSVENDEGEALMNGNEHEIGEDNYEDDQNQATSTIPRCHMLFPCVLKIIQGSLVIALSVILVIQSDALIDIMMNFAALMFISEIDNILYEVAGRGFFGSWKLAKKVSLVHTIEIEDTDDQGSWIGCCSKFWKSSFFYRNMVMVLVVVSMIAVLTQVAVLQESGFFFEKIYPNCKVPLEDEYWKFDPNDSSFGANIHVKFDVRNVKNGVCDRVLNIQECKDDGGDCIWFNENFPHCNVPHPHKIGDGKCDGAFYSASGHDIAGSYNSEACGWDGGDCKAANDQFSKSWPSCNVGYEFSSLIGDGVCNGAEFFSEECGWEDKDCVKCPSSNLTLIGDGKCDGGVYNSLECGFDGRDCLEFNERYPNCVGSIEHPYLIANGECDGEGYNTEACGWDGGDCIVPGYPHCHVNQPLWIGDGICNEDGGFNTEACGWDGEDCVALNTFNEKWPNCEVPDYTLVNNGICNQDDEYNSEECGFDGGDCLDLNAFNETYPECEVHDITNVGDGYCDYDLGLNTIDCMYDGGDCTNVTVKDCIVVDKALLGNGRCDGGTYNTKECLYDHGDCEQFNMRYPNCIGTVEHPYLIDDGNCDWGDYNTESCDWDGGDCLILNDFNATWPGCVVSDISLLSNDICEIESNTNACGWDGGDCIIAEYPDCHVRDPSKIGNGQCDAIMQDSTYSFVGGYNTEACGWDGNDCIEFNSLYPDCNVAYPWKVSDGKCDGSVYNTEACGWDGGDCGECEQIVPDPSNLGDGRCDGGVYNTEICNWDGGDCLEFNSKYPDCKNAYPWRVGDGRCDVLDGDYNTEKCGFDGGDCIEVNEKWPDCQFEWWFVNEMGDGICNNGQSGVSFTPECGCEGGDCGEVVNGECVPCELDFFNICV</sequence>
<proteinExistence type="predicted"/>
<reference evidence="7 8" key="1">
    <citation type="journal article" date="2021" name="Sci. Rep.">
        <title>The genome of the diatom Chaetoceros tenuissimus carries an ancient integrated fragment of an extant virus.</title>
        <authorList>
            <person name="Hongo Y."/>
            <person name="Kimura K."/>
            <person name="Takaki Y."/>
            <person name="Yoshida Y."/>
            <person name="Baba S."/>
            <person name="Kobayashi G."/>
            <person name="Nagasaki K."/>
            <person name="Hano T."/>
            <person name="Tomaru Y."/>
        </authorList>
    </citation>
    <scope>NUCLEOTIDE SEQUENCE [LARGE SCALE GENOMIC DNA]</scope>
    <source>
        <strain evidence="7 8">NIES-3715</strain>
    </source>
</reference>
<evidence type="ECO:0000313" key="8">
    <source>
        <dbReference type="Proteomes" id="UP001054902"/>
    </source>
</evidence>
<dbReference type="Gene3D" id="3.30.300.320">
    <property type="match status" value="5"/>
</dbReference>
<dbReference type="Gene3D" id="4.10.470.20">
    <property type="match status" value="2"/>
</dbReference>
<organism evidence="7 8">
    <name type="scientific">Chaetoceros tenuissimus</name>
    <dbReference type="NCBI Taxonomy" id="426638"/>
    <lineage>
        <taxon>Eukaryota</taxon>
        <taxon>Sar</taxon>
        <taxon>Stramenopiles</taxon>
        <taxon>Ochrophyta</taxon>
        <taxon>Bacillariophyta</taxon>
        <taxon>Coscinodiscophyceae</taxon>
        <taxon>Chaetocerotophycidae</taxon>
        <taxon>Chaetocerotales</taxon>
        <taxon>Chaetocerotaceae</taxon>
        <taxon>Chaetoceros</taxon>
    </lineage>
</organism>
<feature type="transmembrane region" description="Helical" evidence="5">
    <location>
        <begin position="316"/>
        <end position="336"/>
    </location>
</feature>
<keyword evidence="5" id="KW-0472">Membrane</keyword>
<comment type="caution">
    <text evidence="7">The sequence shown here is derived from an EMBL/GenBank/DDBJ whole genome shotgun (WGS) entry which is preliminary data.</text>
</comment>
<accession>A0AAD3D7Z4</accession>
<keyword evidence="3" id="KW-0325">Glycoprotein</keyword>
<keyword evidence="2" id="KW-1015">Disulfide bond</keyword>
<feature type="compositionally biased region" description="Polar residues" evidence="4">
    <location>
        <begin position="45"/>
        <end position="61"/>
    </location>
</feature>
<gene>
    <name evidence="7" type="ORF">CTEN210_15944</name>
</gene>
<feature type="domain" description="LNR" evidence="6">
    <location>
        <begin position="576"/>
        <end position="614"/>
    </location>
</feature>
<keyword evidence="8" id="KW-1185">Reference proteome</keyword>
<evidence type="ECO:0000313" key="7">
    <source>
        <dbReference type="EMBL" id="GFH59468.1"/>
    </source>
</evidence>
<keyword evidence="1" id="KW-0677">Repeat</keyword>
<name>A0AAD3D7Z4_9STRA</name>
<feature type="domain" description="LNR" evidence="6">
    <location>
        <begin position="619"/>
        <end position="658"/>
    </location>
</feature>
<feature type="domain" description="LNR" evidence="6">
    <location>
        <begin position="787"/>
        <end position="824"/>
    </location>
</feature>
<dbReference type="EMBL" id="BLLK01000065">
    <property type="protein sequence ID" value="GFH59468.1"/>
    <property type="molecule type" value="Genomic_DNA"/>
</dbReference>
<dbReference type="InterPro" id="IPR000800">
    <property type="entry name" value="Notch_dom"/>
</dbReference>
<evidence type="ECO:0000259" key="6">
    <source>
        <dbReference type="SMART" id="SM00004"/>
    </source>
</evidence>
<evidence type="ECO:0000256" key="2">
    <source>
        <dbReference type="ARBA" id="ARBA00023157"/>
    </source>
</evidence>
<dbReference type="Proteomes" id="UP001054902">
    <property type="component" value="Unassembled WGS sequence"/>
</dbReference>
<feature type="transmembrane region" description="Helical" evidence="5">
    <location>
        <begin position="134"/>
        <end position="151"/>
    </location>
</feature>
<feature type="domain" description="LNR" evidence="6">
    <location>
        <begin position="405"/>
        <end position="454"/>
    </location>
</feature>
<keyword evidence="5" id="KW-1133">Transmembrane helix</keyword>
<dbReference type="PRINTS" id="PR01452">
    <property type="entry name" value="LNOTCHREPEAT"/>
</dbReference>
<keyword evidence="5" id="KW-0812">Transmembrane</keyword>
<feature type="domain" description="LNR" evidence="6">
    <location>
        <begin position="874"/>
        <end position="912"/>
    </location>
</feature>
<dbReference type="AlphaFoldDB" id="A0AAD3D7Z4"/>
<evidence type="ECO:0000256" key="4">
    <source>
        <dbReference type="SAM" id="MobiDB-lite"/>
    </source>
</evidence>
<evidence type="ECO:0000256" key="5">
    <source>
        <dbReference type="SAM" id="Phobius"/>
    </source>
</evidence>
<feature type="region of interest" description="Disordered" evidence="4">
    <location>
        <begin position="39"/>
        <end position="61"/>
    </location>
</feature>
<protein>
    <recommendedName>
        <fullName evidence="6">LNR domain-containing protein</fullName>
    </recommendedName>
</protein>